<feature type="signal peptide" evidence="10">
    <location>
        <begin position="1"/>
        <end position="18"/>
    </location>
</feature>
<feature type="chain" id="PRO_5025642100" evidence="10">
    <location>
        <begin position="19"/>
        <end position="441"/>
    </location>
</feature>
<dbReference type="FunFam" id="3.30.160.60:FF:000522">
    <property type="entry name" value="zinc finger protein 285"/>
    <property type="match status" value="1"/>
</dbReference>
<dbReference type="GO" id="GO:0010468">
    <property type="term" value="P:regulation of gene expression"/>
    <property type="evidence" value="ECO:0007669"/>
    <property type="project" value="TreeGrafter"/>
</dbReference>
<evidence type="ECO:0000256" key="3">
    <source>
        <dbReference type="ARBA" id="ARBA00022737"/>
    </source>
</evidence>
<dbReference type="InterPro" id="IPR050331">
    <property type="entry name" value="Zinc_finger"/>
</dbReference>
<protein>
    <submittedName>
        <fullName evidence="12">Zinc finger protein 184-like</fullName>
    </submittedName>
</protein>
<dbReference type="Pfam" id="PF13894">
    <property type="entry name" value="zf-C2H2_4"/>
    <property type="match status" value="1"/>
</dbReference>
<dbReference type="Pfam" id="PF00096">
    <property type="entry name" value="zf-C2H2"/>
    <property type="match status" value="3"/>
</dbReference>
<evidence type="ECO:0000313" key="13">
    <source>
        <dbReference type="Proteomes" id="UP000472277"/>
    </source>
</evidence>
<gene>
    <name evidence="12" type="primary">LOC115148588</name>
</gene>
<keyword evidence="13" id="KW-1185">Reference proteome</keyword>
<feature type="domain" description="C2H2-type" evidence="11">
    <location>
        <begin position="315"/>
        <end position="347"/>
    </location>
</feature>
<dbReference type="InterPro" id="IPR013087">
    <property type="entry name" value="Znf_C2H2_type"/>
</dbReference>
<reference evidence="12" key="2">
    <citation type="submission" date="2025-09" db="UniProtKB">
        <authorList>
            <consortium name="Ensembl"/>
        </authorList>
    </citation>
    <scope>IDENTIFICATION</scope>
</reference>
<evidence type="ECO:0000256" key="7">
    <source>
        <dbReference type="PROSITE-ProRule" id="PRU00042"/>
    </source>
</evidence>
<dbReference type="OrthoDB" id="6077919at2759"/>
<evidence type="ECO:0000256" key="8">
    <source>
        <dbReference type="SAM" id="Coils"/>
    </source>
</evidence>
<accession>A0A673WVI1</accession>
<feature type="coiled-coil region" evidence="8">
    <location>
        <begin position="23"/>
        <end position="50"/>
    </location>
</feature>
<reference evidence="12" key="1">
    <citation type="submission" date="2025-08" db="UniProtKB">
        <authorList>
            <consortium name="Ensembl"/>
        </authorList>
    </citation>
    <scope>IDENTIFICATION</scope>
</reference>
<evidence type="ECO:0000256" key="6">
    <source>
        <dbReference type="ARBA" id="ARBA00023242"/>
    </source>
</evidence>
<dbReference type="GeneID" id="115148588"/>
<feature type="domain" description="C2H2-type" evidence="11">
    <location>
        <begin position="376"/>
        <end position="403"/>
    </location>
</feature>
<feature type="region of interest" description="Disordered" evidence="9">
    <location>
        <begin position="190"/>
        <end position="210"/>
    </location>
</feature>
<dbReference type="Ensembl" id="ENSSTUT00000016905.1">
    <property type="protein sequence ID" value="ENSSTUP00000016035.1"/>
    <property type="gene ID" value="ENSSTUG00000007339.1"/>
</dbReference>
<feature type="region of interest" description="Disordered" evidence="9">
    <location>
        <begin position="77"/>
        <end position="99"/>
    </location>
</feature>
<dbReference type="PANTHER" id="PTHR16515">
    <property type="entry name" value="PR DOMAIN ZINC FINGER PROTEIN"/>
    <property type="match status" value="1"/>
</dbReference>
<feature type="domain" description="C2H2-type" evidence="11">
    <location>
        <begin position="404"/>
        <end position="438"/>
    </location>
</feature>
<feature type="domain" description="C2H2-type" evidence="11">
    <location>
        <begin position="348"/>
        <end position="375"/>
    </location>
</feature>
<keyword evidence="2" id="KW-0479">Metal-binding</keyword>
<evidence type="ECO:0000313" key="12">
    <source>
        <dbReference type="Ensembl" id="ENSSTUP00000016035.1"/>
    </source>
</evidence>
<evidence type="ECO:0000256" key="9">
    <source>
        <dbReference type="SAM" id="MobiDB-lite"/>
    </source>
</evidence>
<evidence type="ECO:0000259" key="11">
    <source>
        <dbReference type="PROSITE" id="PS50157"/>
    </source>
</evidence>
<dbReference type="InterPro" id="IPR036236">
    <property type="entry name" value="Znf_C2H2_sf"/>
</dbReference>
<dbReference type="FunFam" id="3.30.160.60:FF:001119">
    <property type="entry name" value="zinc finger protein 408"/>
    <property type="match status" value="1"/>
</dbReference>
<evidence type="ECO:0000256" key="10">
    <source>
        <dbReference type="SAM" id="SignalP"/>
    </source>
</evidence>
<keyword evidence="6" id="KW-0539">Nucleus</keyword>
<keyword evidence="3" id="KW-0677">Repeat</keyword>
<evidence type="ECO:0000256" key="4">
    <source>
        <dbReference type="ARBA" id="ARBA00022771"/>
    </source>
</evidence>
<organism evidence="12 13">
    <name type="scientific">Salmo trutta</name>
    <name type="common">Brown trout</name>
    <dbReference type="NCBI Taxonomy" id="8032"/>
    <lineage>
        <taxon>Eukaryota</taxon>
        <taxon>Metazoa</taxon>
        <taxon>Chordata</taxon>
        <taxon>Craniata</taxon>
        <taxon>Vertebrata</taxon>
        <taxon>Euteleostomi</taxon>
        <taxon>Actinopterygii</taxon>
        <taxon>Neopterygii</taxon>
        <taxon>Teleostei</taxon>
        <taxon>Protacanthopterygii</taxon>
        <taxon>Salmoniformes</taxon>
        <taxon>Salmonidae</taxon>
        <taxon>Salmoninae</taxon>
        <taxon>Salmo</taxon>
    </lineage>
</organism>
<dbReference type="PROSITE" id="PS00028">
    <property type="entry name" value="ZINC_FINGER_C2H2_1"/>
    <property type="match status" value="4"/>
</dbReference>
<dbReference type="Proteomes" id="UP000472277">
    <property type="component" value="Chromosome 15"/>
</dbReference>
<dbReference type="SUPFAM" id="SSF57667">
    <property type="entry name" value="beta-beta-alpha zinc fingers"/>
    <property type="match status" value="3"/>
</dbReference>
<dbReference type="FunFam" id="3.30.160.60:FF:000690">
    <property type="entry name" value="Zinc finger protein 354C"/>
    <property type="match status" value="1"/>
</dbReference>
<dbReference type="PANTHER" id="PTHR16515:SF49">
    <property type="entry name" value="GASTRULA ZINC FINGER PROTEIN XLCGF49.1-LIKE-RELATED"/>
    <property type="match status" value="1"/>
</dbReference>
<dbReference type="SMART" id="SM00355">
    <property type="entry name" value="ZnF_C2H2"/>
    <property type="match status" value="5"/>
</dbReference>
<dbReference type="AlphaFoldDB" id="A0A673WVI1"/>
<dbReference type="RefSeq" id="XP_029546472.1">
    <property type="nucleotide sequence ID" value="XM_029690612.1"/>
</dbReference>
<dbReference type="InParanoid" id="A0A673WVI1"/>
<evidence type="ECO:0000256" key="1">
    <source>
        <dbReference type="ARBA" id="ARBA00004123"/>
    </source>
</evidence>
<comment type="subcellular location">
    <subcellularLocation>
        <location evidence="1">Nucleus</location>
    </subcellularLocation>
</comment>
<dbReference type="GO" id="GO:0008270">
    <property type="term" value="F:zinc ion binding"/>
    <property type="evidence" value="ECO:0007669"/>
    <property type="project" value="UniProtKB-KW"/>
</dbReference>
<name>A0A673WVI1_SALTR</name>
<keyword evidence="5" id="KW-0862">Zinc</keyword>
<sequence length="441" mass="51459">MSKLQLLNVFLTKRLTAAAVEIYVEVEKTIIEYDNEISSSKEEIKRLRRLLDLVFNPEIKLHRADLHQLYLPDEVSPEQQHCEQEWSPSLKQEDPEPSQIKEEHEVWTSQGGEQLKELESDTKELIFTPSVENLEPPLTSHLFQMQIVVSPTSTTKEIKMKPCHIGESSSCHVCDLQQLSLPVSEEVPPKQHCGQEWSPSLGQEDPESKQIKEEHEEVWTSQRGEQLKGLESDTKEFIFTPTTAENQEPSQPSHFFQIQIVDSPTNIIEVMKTEPDGVCYSVSDKTLTCHICGKCFKCNWDFKRHIKTHTWEKPFRCNDCDKFYRQFGHLKRHMRKVHMAFHNREKPYRCHVCGKWFNWASSLKRHMRTHTGEKPYFCTECGKCYGHIGHLRVHMRNHTGERPYRCSLCKKGFTTSFQLKQHKNKTRSCGFAHNGLIESRP</sequence>
<keyword evidence="4 7" id="KW-0863">Zinc-finger</keyword>
<dbReference type="PROSITE" id="PS50157">
    <property type="entry name" value="ZINC_FINGER_C2H2_2"/>
    <property type="match status" value="5"/>
</dbReference>
<dbReference type="OMA" id="PCHIGES"/>
<dbReference type="GO" id="GO:0005634">
    <property type="term" value="C:nucleus"/>
    <property type="evidence" value="ECO:0007669"/>
    <property type="project" value="UniProtKB-SubCell"/>
</dbReference>
<dbReference type="Gene3D" id="3.30.160.60">
    <property type="entry name" value="Classic Zinc Finger"/>
    <property type="match status" value="5"/>
</dbReference>
<dbReference type="FunFam" id="3.30.160.60:FF:000446">
    <property type="entry name" value="Zinc finger protein"/>
    <property type="match status" value="1"/>
</dbReference>
<keyword evidence="8" id="KW-0175">Coiled coil</keyword>
<keyword evidence="10" id="KW-0732">Signal</keyword>
<evidence type="ECO:0000256" key="2">
    <source>
        <dbReference type="ARBA" id="ARBA00022723"/>
    </source>
</evidence>
<dbReference type="GeneTree" id="ENSGT01150000286952"/>
<dbReference type="KEGG" id="stru:115148588"/>
<feature type="domain" description="C2H2-type" evidence="11">
    <location>
        <begin position="287"/>
        <end position="314"/>
    </location>
</feature>
<proteinExistence type="predicted"/>
<evidence type="ECO:0000256" key="5">
    <source>
        <dbReference type="ARBA" id="ARBA00022833"/>
    </source>
</evidence>